<keyword evidence="5" id="KW-0813">Transport</keyword>
<keyword evidence="8 9" id="KW-0408">Iron</keyword>
<dbReference type="InterPro" id="IPR024934">
    <property type="entry name" value="Rubredoxin-like_dom"/>
</dbReference>
<evidence type="ECO:0000313" key="12">
    <source>
        <dbReference type="Proteomes" id="UP000295129"/>
    </source>
</evidence>
<sequence length="64" mass="7099">MTTPPPTATTARQWLCRTCGLVYDEDEGMPEHGLAAGTRFEDIPDDWYCPECGVGKGDFEALEF</sequence>
<evidence type="ECO:0000259" key="10">
    <source>
        <dbReference type="PROSITE" id="PS50903"/>
    </source>
</evidence>
<dbReference type="Pfam" id="PF00301">
    <property type="entry name" value="Rubredoxin"/>
    <property type="match status" value="1"/>
</dbReference>
<evidence type="ECO:0000256" key="7">
    <source>
        <dbReference type="ARBA" id="ARBA00022982"/>
    </source>
</evidence>
<dbReference type="EMBL" id="SNVV01000001">
    <property type="protein sequence ID" value="TDN57123.1"/>
    <property type="molecule type" value="Genomic_DNA"/>
</dbReference>
<keyword evidence="12" id="KW-1185">Reference proteome</keyword>
<dbReference type="CDD" id="cd00730">
    <property type="entry name" value="rubredoxin"/>
    <property type="match status" value="1"/>
</dbReference>
<dbReference type="PANTHER" id="PTHR47627:SF1">
    <property type="entry name" value="RUBREDOXIN-1-RELATED"/>
    <property type="match status" value="1"/>
</dbReference>
<dbReference type="OrthoDB" id="9800607at2"/>
<keyword evidence="6 9" id="KW-0479">Metal-binding</keyword>
<evidence type="ECO:0000313" key="11">
    <source>
        <dbReference type="EMBL" id="TDN57123.1"/>
    </source>
</evidence>
<evidence type="ECO:0000256" key="3">
    <source>
        <dbReference type="ARBA" id="ARBA00004933"/>
    </source>
</evidence>
<feature type="domain" description="Rubredoxin-like" evidence="10">
    <location>
        <begin position="11"/>
        <end position="62"/>
    </location>
</feature>
<comment type="similarity">
    <text evidence="4 9">Belongs to the rubredoxin family.</text>
</comment>
<dbReference type="InterPro" id="IPR050526">
    <property type="entry name" value="Rubredoxin_ET"/>
</dbReference>
<dbReference type="AlphaFoldDB" id="A0A4R6EH33"/>
<organism evidence="11 12">
    <name type="scientific">Azoarcus indigens</name>
    <dbReference type="NCBI Taxonomy" id="29545"/>
    <lineage>
        <taxon>Bacteria</taxon>
        <taxon>Pseudomonadati</taxon>
        <taxon>Pseudomonadota</taxon>
        <taxon>Betaproteobacteria</taxon>
        <taxon>Rhodocyclales</taxon>
        <taxon>Zoogloeaceae</taxon>
        <taxon>Azoarcus</taxon>
    </lineage>
</organism>
<evidence type="ECO:0000256" key="1">
    <source>
        <dbReference type="ARBA" id="ARBA00001965"/>
    </source>
</evidence>
<comment type="pathway">
    <text evidence="3">Hydrocarbon metabolism; alkane degradation.</text>
</comment>
<comment type="function">
    <text evidence="2">Involved in the hydrocarbon hydroxylating system, which transfers electrons from NADH to rubredoxin reductase and then through rubredoxin to alkane 1 monooxygenase.</text>
</comment>
<dbReference type="PRINTS" id="PR00163">
    <property type="entry name" value="RUBREDOXIN"/>
</dbReference>
<evidence type="ECO:0000256" key="9">
    <source>
        <dbReference type="RuleBase" id="RU003820"/>
    </source>
</evidence>
<gene>
    <name evidence="11" type="ORF">C7389_101508</name>
</gene>
<evidence type="ECO:0000256" key="6">
    <source>
        <dbReference type="ARBA" id="ARBA00022723"/>
    </source>
</evidence>
<dbReference type="GO" id="GO:0005506">
    <property type="term" value="F:iron ion binding"/>
    <property type="evidence" value="ECO:0007669"/>
    <property type="project" value="UniProtKB-UniRule"/>
</dbReference>
<dbReference type="FunFam" id="2.20.28.10:FF:000001">
    <property type="entry name" value="Rubredoxin"/>
    <property type="match status" value="1"/>
</dbReference>
<dbReference type="GO" id="GO:0009055">
    <property type="term" value="F:electron transfer activity"/>
    <property type="evidence" value="ECO:0007669"/>
    <property type="project" value="TreeGrafter"/>
</dbReference>
<accession>A0A4R6EH33</accession>
<dbReference type="PROSITE" id="PS50903">
    <property type="entry name" value="RUBREDOXIN_LIKE"/>
    <property type="match status" value="1"/>
</dbReference>
<evidence type="ECO:0000256" key="4">
    <source>
        <dbReference type="ARBA" id="ARBA00005337"/>
    </source>
</evidence>
<dbReference type="Proteomes" id="UP000295129">
    <property type="component" value="Unassembled WGS sequence"/>
</dbReference>
<dbReference type="PANTHER" id="PTHR47627">
    <property type="entry name" value="RUBREDOXIN"/>
    <property type="match status" value="1"/>
</dbReference>
<dbReference type="InterPro" id="IPR018527">
    <property type="entry name" value="Rubredoxin_Fe_BS"/>
</dbReference>
<comment type="caution">
    <text evidence="11">The sequence shown here is derived from an EMBL/GenBank/DDBJ whole genome shotgun (WGS) entry which is preliminary data.</text>
</comment>
<evidence type="ECO:0000256" key="2">
    <source>
        <dbReference type="ARBA" id="ARBA00002792"/>
    </source>
</evidence>
<evidence type="ECO:0000256" key="5">
    <source>
        <dbReference type="ARBA" id="ARBA00022448"/>
    </source>
</evidence>
<name>A0A4R6EH33_9RHOO</name>
<dbReference type="PROSITE" id="PS00202">
    <property type="entry name" value="RUBREDOXIN"/>
    <property type="match status" value="1"/>
</dbReference>
<evidence type="ECO:0000256" key="8">
    <source>
        <dbReference type="ARBA" id="ARBA00023004"/>
    </source>
</evidence>
<keyword evidence="7 9" id="KW-0249">Electron transport</keyword>
<dbReference type="GO" id="GO:0043448">
    <property type="term" value="P:alkane catabolic process"/>
    <property type="evidence" value="ECO:0007669"/>
    <property type="project" value="TreeGrafter"/>
</dbReference>
<proteinExistence type="inferred from homology"/>
<comment type="cofactor">
    <cofactor evidence="1 9">
        <name>Fe(3+)</name>
        <dbReference type="ChEBI" id="CHEBI:29034"/>
    </cofactor>
</comment>
<dbReference type="SUPFAM" id="SSF57802">
    <property type="entry name" value="Rubredoxin-like"/>
    <property type="match status" value="1"/>
</dbReference>
<dbReference type="InterPro" id="IPR024935">
    <property type="entry name" value="Rubredoxin_dom"/>
</dbReference>
<dbReference type="Gene3D" id="2.20.28.10">
    <property type="match status" value="1"/>
</dbReference>
<protein>
    <recommendedName>
        <fullName evidence="9">Rubredoxin</fullName>
    </recommendedName>
</protein>
<dbReference type="RefSeq" id="WP_133588012.1">
    <property type="nucleotide sequence ID" value="NZ_SNVV01000001.1"/>
</dbReference>
<reference evidence="11 12" key="1">
    <citation type="submission" date="2019-03" db="EMBL/GenBank/DDBJ databases">
        <title>Genomic Encyclopedia of Type Strains, Phase IV (KMG-IV): sequencing the most valuable type-strain genomes for metagenomic binning, comparative biology and taxonomic classification.</title>
        <authorList>
            <person name="Goeker M."/>
        </authorList>
    </citation>
    <scope>NUCLEOTIDE SEQUENCE [LARGE SCALE GENOMIC DNA]</scope>
    <source>
        <strain evidence="11 12">DSM 12121</strain>
    </source>
</reference>